<evidence type="ECO:0000256" key="2">
    <source>
        <dbReference type="SAM" id="SignalP"/>
    </source>
</evidence>
<feature type="region of interest" description="Disordered" evidence="1">
    <location>
        <begin position="166"/>
        <end position="206"/>
    </location>
</feature>
<evidence type="ECO:0000256" key="1">
    <source>
        <dbReference type="SAM" id="MobiDB-lite"/>
    </source>
</evidence>
<dbReference type="PROSITE" id="PS51257">
    <property type="entry name" value="PROKAR_LIPOPROTEIN"/>
    <property type="match status" value="1"/>
</dbReference>
<evidence type="ECO:0000313" key="3">
    <source>
        <dbReference type="EMBL" id="HEN17038.1"/>
    </source>
</evidence>
<protein>
    <submittedName>
        <fullName evidence="3">Uncharacterized protein</fullName>
    </submittedName>
</protein>
<name>A0A7C2K2P0_9PLAN</name>
<sequence length="290" mass="31935">MRRGVLLAMLAACAALSGCVMFEVGVTNPVAGLTTVAVAPFFNLSEEPTVDGRRFAQAYFAELQKTPGFQVVPVGVVEQAIHDHRLEMTGPEDALKLAEILKVDAVIVGAVTDYSPYYPPRIGLQVAWYSPYNWAFVPGVPVDDQARELALPPRFRWRKTCSPTALPTCPPTAIQPRGQSPAESSPADVPEGAATPVTPPVLLTPNSGFAPRQPLMSYTRLFDGADPLLTARLRDYFELSGDLRSGGWEAYLSRSEDFIRFTSHLMVVEMLQLHGGEAKRRMVIKWRKHR</sequence>
<proteinExistence type="predicted"/>
<gene>
    <name evidence="3" type="ORF">ENQ76_16385</name>
</gene>
<dbReference type="Gene3D" id="3.40.50.10610">
    <property type="entry name" value="ABC-type transport auxiliary lipoprotein component"/>
    <property type="match status" value="1"/>
</dbReference>
<feature type="chain" id="PRO_5028428863" evidence="2">
    <location>
        <begin position="23"/>
        <end position="290"/>
    </location>
</feature>
<reference evidence="3" key="1">
    <citation type="journal article" date="2020" name="mSystems">
        <title>Genome- and Community-Level Interaction Insights into Carbon Utilization and Element Cycling Functions of Hydrothermarchaeota in Hydrothermal Sediment.</title>
        <authorList>
            <person name="Zhou Z."/>
            <person name="Liu Y."/>
            <person name="Xu W."/>
            <person name="Pan J."/>
            <person name="Luo Z.H."/>
            <person name="Li M."/>
        </authorList>
    </citation>
    <scope>NUCLEOTIDE SEQUENCE [LARGE SCALE GENOMIC DNA]</scope>
    <source>
        <strain evidence="3">SpSt-339</strain>
    </source>
</reference>
<dbReference type="EMBL" id="DSOK01000449">
    <property type="protein sequence ID" value="HEN17038.1"/>
    <property type="molecule type" value="Genomic_DNA"/>
</dbReference>
<organism evidence="3">
    <name type="scientific">Schlesneria paludicola</name>
    <dbReference type="NCBI Taxonomy" id="360056"/>
    <lineage>
        <taxon>Bacteria</taxon>
        <taxon>Pseudomonadati</taxon>
        <taxon>Planctomycetota</taxon>
        <taxon>Planctomycetia</taxon>
        <taxon>Planctomycetales</taxon>
        <taxon>Planctomycetaceae</taxon>
        <taxon>Schlesneria</taxon>
    </lineage>
</organism>
<comment type="caution">
    <text evidence="3">The sequence shown here is derived from an EMBL/GenBank/DDBJ whole genome shotgun (WGS) entry which is preliminary data.</text>
</comment>
<keyword evidence="2" id="KW-0732">Signal</keyword>
<accession>A0A7C2K2P0</accession>
<dbReference type="AlphaFoldDB" id="A0A7C2K2P0"/>
<feature type="signal peptide" evidence="2">
    <location>
        <begin position="1"/>
        <end position="22"/>
    </location>
</feature>